<dbReference type="EMBL" id="BMAW01000852">
    <property type="protein sequence ID" value="GFS71080.1"/>
    <property type="molecule type" value="Genomic_DNA"/>
</dbReference>
<dbReference type="AlphaFoldDB" id="A0A8X6MPI5"/>
<organism evidence="1 2">
    <name type="scientific">Nephila pilipes</name>
    <name type="common">Giant wood spider</name>
    <name type="synonym">Nephila maculata</name>
    <dbReference type="NCBI Taxonomy" id="299642"/>
    <lineage>
        <taxon>Eukaryota</taxon>
        <taxon>Metazoa</taxon>
        <taxon>Ecdysozoa</taxon>
        <taxon>Arthropoda</taxon>
        <taxon>Chelicerata</taxon>
        <taxon>Arachnida</taxon>
        <taxon>Araneae</taxon>
        <taxon>Araneomorphae</taxon>
        <taxon>Entelegynae</taxon>
        <taxon>Araneoidea</taxon>
        <taxon>Nephilidae</taxon>
        <taxon>Nephila</taxon>
    </lineage>
</organism>
<gene>
    <name evidence="1" type="ORF">NPIL_144001</name>
</gene>
<reference evidence="1" key="1">
    <citation type="submission" date="2020-08" db="EMBL/GenBank/DDBJ databases">
        <title>Multicomponent nature underlies the extraordinary mechanical properties of spider dragline silk.</title>
        <authorList>
            <person name="Kono N."/>
            <person name="Nakamura H."/>
            <person name="Mori M."/>
            <person name="Yoshida Y."/>
            <person name="Ohtoshi R."/>
            <person name="Malay A.D."/>
            <person name="Moran D.A.P."/>
            <person name="Tomita M."/>
            <person name="Numata K."/>
            <person name="Arakawa K."/>
        </authorList>
    </citation>
    <scope>NUCLEOTIDE SEQUENCE</scope>
</reference>
<evidence type="ECO:0000313" key="2">
    <source>
        <dbReference type="Proteomes" id="UP000887013"/>
    </source>
</evidence>
<sequence length="326" mass="37061">MAKMLTSLTIQMTQALSEGIRALCKNRAEFHQAHAKLGKVFTAPKATKSFLNVPIFKLPIKEAALHKTIETAPGNQMKLLKSVSSEENKDAFYSFKKTKQVPEKNMKRTLDAKGYQVLRKYLTINQGKVPPSTTLSPTIIQTNNNFQPIGDDVNENTCEDEKVGDSVLPPLAAHKHKIKMDRLLCVIIRGFPAKKHPDFKNDKQWRYLDKERKFLKKEIKRITGELTSFYPCLIKMCLNNINSKLNKIEKKKQLRLETAPILNPPKNASFKNSDLKGFKSPIKTAKEAKFNPVLSQIIFQMKISFAPLSYDDPNITEKDHLPSPKI</sequence>
<comment type="caution">
    <text evidence="1">The sequence shown here is derived from an EMBL/GenBank/DDBJ whole genome shotgun (WGS) entry which is preliminary data.</text>
</comment>
<protein>
    <submittedName>
        <fullName evidence="1">Uncharacterized protein</fullName>
    </submittedName>
</protein>
<keyword evidence="2" id="KW-1185">Reference proteome</keyword>
<name>A0A8X6MPI5_NEPPI</name>
<dbReference type="Proteomes" id="UP000887013">
    <property type="component" value="Unassembled WGS sequence"/>
</dbReference>
<proteinExistence type="predicted"/>
<evidence type="ECO:0000313" key="1">
    <source>
        <dbReference type="EMBL" id="GFS71080.1"/>
    </source>
</evidence>
<accession>A0A8X6MPI5</accession>